<dbReference type="EMBL" id="QFPW01000017">
    <property type="protein sequence ID" value="PZQ47299.1"/>
    <property type="molecule type" value="Genomic_DNA"/>
</dbReference>
<keyword evidence="4 7" id="KW-1133">Transmembrane helix</keyword>
<evidence type="ECO:0000256" key="6">
    <source>
        <dbReference type="SAM" id="MobiDB-lite"/>
    </source>
</evidence>
<evidence type="ECO:0000256" key="5">
    <source>
        <dbReference type="ARBA" id="ARBA00023136"/>
    </source>
</evidence>
<sequence length="348" mass="36840">MTDMTTGPTGDRPLIGMLRSVPPGVLWIAGFGLAALTPLVITDQYLFRMFTMIAIWSILALGQNIITGFCGQLSYGQAAFYGIGAYTSALLTIHFGLPFPITLICAVALSAVFGLLVGYPATRIGGDYLFLVTIGFAEICRLVFLNWDSVTNGAVGLPNIPPISLFGHQLWTNQEYFLLSLALLAVVVAITNRIVASDIGRCFLAVREDEIAARAVGINVARYKLLAFGLGAGISGVAGAIVAHFLSYVGPDMFTNWESTLVFAIVLVGGLGSVPGTILGAAVIIGIFESARGIADYRLYIAGGLLLFVVLVRPQGLLGAVKLRRPGPPPAADPEPEPEKEMEKTHGA</sequence>
<feature type="transmembrane region" description="Helical" evidence="7">
    <location>
        <begin position="21"/>
        <end position="41"/>
    </location>
</feature>
<comment type="caution">
    <text evidence="8">The sequence shown here is derived from an EMBL/GenBank/DDBJ whole genome shotgun (WGS) entry which is preliminary data.</text>
</comment>
<keyword evidence="3 7" id="KW-0812">Transmembrane</keyword>
<feature type="transmembrane region" description="Helical" evidence="7">
    <location>
        <begin position="225"/>
        <end position="249"/>
    </location>
</feature>
<keyword evidence="5 7" id="KW-0472">Membrane</keyword>
<organism evidence="8 9">
    <name type="scientific">Rhodovulum sulfidophilum</name>
    <name type="common">Rhodobacter sulfidophilus</name>
    <dbReference type="NCBI Taxonomy" id="35806"/>
    <lineage>
        <taxon>Bacteria</taxon>
        <taxon>Pseudomonadati</taxon>
        <taxon>Pseudomonadota</taxon>
        <taxon>Alphaproteobacteria</taxon>
        <taxon>Rhodobacterales</taxon>
        <taxon>Paracoccaceae</taxon>
        <taxon>Rhodovulum</taxon>
    </lineage>
</organism>
<dbReference type="GO" id="GO:0005886">
    <property type="term" value="C:plasma membrane"/>
    <property type="evidence" value="ECO:0007669"/>
    <property type="project" value="UniProtKB-SubCell"/>
</dbReference>
<evidence type="ECO:0000256" key="2">
    <source>
        <dbReference type="ARBA" id="ARBA00022475"/>
    </source>
</evidence>
<evidence type="ECO:0000313" key="9">
    <source>
        <dbReference type="Proteomes" id="UP000249185"/>
    </source>
</evidence>
<feature type="transmembrane region" description="Helical" evidence="7">
    <location>
        <begin position="128"/>
        <end position="147"/>
    </location>
</feature>
<dbReference type="InterPro" id="IPR043428">
    <property type="entry name" value="LivM-like"/>
</dbReference>
<feature type="region of interest" description="Disordered" evidence="6">
    <location>
        <begin position="324"/>
        <end position="348"/>
    </location>
</feature>
<dbReference type="PANTHER" id="PTHR30482:SF20">
    <property type="entry name" value="HIGH-AFFINITY BRANCHED-CHAIN AMINO ACID TRANSPORT SYSTEM PERMEASE PROTEIN LIVM"/>
    <property type="match status" value="1"/>
</dbReference>
<accession>A0A2W5N4L1</accession>
<proteinExistence type="predicted"/>
<evidence type="ECO:0000256" key="7">
    <source>
        <dbReference type="SAM" id="Phobius"/>
    </source>
</evidence>
<dbReference type="Pfam" id="PF02653">
    <property type="entry name" value="BPD_transp_2"/>
    <property type="match status" value="1"/>
</dbReference>
<gene>
    <name evidence="8" type="ORF">DI556_17660</name>
</gene>
<feature type="compositionally biased region" description="Basic and acidic residues" evidence="6">
    <location>
        <begin position="337"/>
        <end position="348"/>
    </location>
</feature>
<feature type="transmembrane region" description="Helical" evidence="7">
    <location>
        <begin position="299"/>
        <end position="321"/>
    </location>
</feature>
<dbReference type="GO" id="GO:0015658">
    <property type="term" value="F:branched-chain amino acid transmembrane transporter activity"/>
    <property type="evidence" value="ECO:0007669"/>
    <property type="project" value="InterPro"/>
</dbReference>
<feature type="transmembrane region" description="Helical" evidence="7">
    <location>
        <begin position="101"/>
        <end position="121"/>
    </location>
</feature>
<dbReference type="Proteomes" id="UP000249185">
    <property type="component" value="Unassembled WGS sequence"/>
</dbReference>
<dbReference type="CDD" id="cd06581">
    <property type="entry name" value="TM_PBP1_LivM_like"/>
    <property type="match status" value="1"/>
</dbReference>
<protein>
    <submittedName>
        <fullName evidence="8">Branched-chain amino acid ABC transporter permease</fullName>
    </submittedName>
</protein>
<dbReference type="AlphaFoldDB" id="A0A2W5N4L1"/>
<feature type="transmembrane region" description="Helical" evidence="7">
    <location>
        <begin position="47"/>
        <end position="66"/>
    </location>
</feature>
<dbReference type="PANTHER" id="PTHR30482">
    <property type="entry name" value="HIGH-AFFINITY BRANCHED-CHAIN AMINO ACID TRANSPORT SYSTEM PERMEASE"/>
    <property type="match status" value="1"/>
</dbReference>
<keyword evidence="2" id="KW-1003">Cell membrane</keyword>
<name>A0A2W5N4L1_RHOSU</name>
<feature type="transmembrane region" description="Helical" evidence="7">
    <location>
        <begin position="261"/>
        <end position="287"/>
    </location>
</feature>
<feature type="transmembrane region" description="Helical" evidence="7">
    <location>
        <begin position="78"/>
        <end position="95"/>
    </location>
</feature>
<comment type="subcellular location">
    <subcellularLocation>
        <location evidence="1">Cell membrane</location>
        <topology evidence="1">Multi-pass membrane protein</topology>
    </subcellularLocation>
</comment>
<feature type="transmembrane region" description="Helical" evidence="7">
    <location>
        <begin position="176"/>
        <end position="195"/>
    </location>
</feature>
<evidence type="ECO:0000313" key="8">
    <source>
        <dbReference type="EMBL" id="PZQ47299.1"/>
    </source>
</evidence>
<reference evidence="8 9" key="1">
    <citation type="submission" date="2017-08" db="EMBL/GenBank/DDBJ databases">
        <title>Infants hospitalized years apart are colonized by the same room-sourced microbial strains.</title>
        <authorList>
            <person name="Brooks B."/>
            <person name="Olm M.R."/>
            <person name="Firek B.A."/>
            <person name="Baker R."/>
            <person name="Thomas B.C."/>
            <person name="Morowitz M.J."/>
            <person name="Banfield J.F."/>
        </authorList>
    </citation>
    <scope>NUCLEOTIDE SEQUENCE [LARGE SCALE GENOMIC DNA]</scope>
    <source>
        <strain evidence="8">S2_005_002_R2_34</strain>
    </source>
</reference>
<dbReference type="InterPro" id="IPR001851">
    <property type="entry name" value="ABC_transp_permease"/>
</dbReference>
<evidence type="ECO:0000256" key="4">
    <source>
        <dbReference type="ARBA" id="ARBA00022989"/>
    </source>
</evidence>
<evidence type="ECO:0000256" key="1">
    <source>
        <dbReference type="ARBA" id="ARBA00004651"/>
    </source>
</evidence>
<evidence type="ECO:0000256" key="3">
    <source>
        <dbReference type="ARBA" id="ARBA00022692"/>
    </source>
</evidence>